<dbReference type="OrthoDB" id="8858716at2759"/>
<feature type="region of interest" description="Disordered" evidence="6">
    <location>
        <begin position="93"/>
        <end position="138"/>
    </location>
</feature>
<organism evidence="8 10">
    <name type="scientific">Gymnodraco acuticeps</name>
    <name type="common">Antarctic dragonfish</name>
    <dbReference type="NCBI Taxonomy" id="8218"/>
    <lineage>
        <taxon>Eukaryota</taxon>
        <taxon>Metazoa</taxon>
        <taxon>Chordata</taxon>
        <taxon>Craniata</taxon>
        <taxon>Vertebrata</taxon>
        <taxon>Euteleostomi</taxon>
        <taxon>Actinopterygii</taxon>
        <taxon>Neopterygii</taxon>
        <taxon>Teleostei</taxon>
        <taxon>Neoteleostei</taxon>
        <taxon>Acanthomorphata</taxon>
        <taxon>Eupercaria</taxon>
        <taxon>Perciformes</taxon>
        <taxon>Notothenioidei</taxon>
        <taxon>Bathydraconidae</taxon>
        <taxon>Gymnodraco</taxon>
    </lineage>
</organism>
<proteinExistence type="predicted"/>
<evidence type="ECO:0000313" key="9">
    <source>
        <dbReference type="RefSeq" id="XP_034052416.1"/>
    </source>
</evidence>
<evidence type="ECO:0000256" key="2">
    <source>
        <dbReference type="ARBA" id="ARBA00022491"/>
    </source>
</evidence>
<dbReference type="PANTHER" id="PTHR35346">
    <property type="entry name" value="BEN DOMAIN-CONTAINING PROTEIN 6"/>
    <property type="match status" value="1"/>
</dbReference>
<dbReference type="GO" id="GO:0045746">
    <property type="term" value="P:negative regulation of Notch signaling pathway"/>
    <property type="evidence" value="ECO:0007669"/>
    <property type="project" value="InterPro"/>
</dbReference>
<sequence>MANKMGFALFDFFNENAVDIGKVSWIQEPSSLTMESVSENETVVKVAWPKGGVEGSDIQLSLAKVVKFAAQRKQLLRHRDEFVRLGSAELQSPELGRGKREPKRKLSDIEDHDEEPSLPKPPSNAAKKKKTMSSMTSSVLEQLKEKYSHSHDNSGPPEAACSHPDQECRKCKLLQQQIDILEEEKATLLASLRMNKIAGDVVAKLELLCHTPAPKLPDMTMPMRTPPSPFNRESSTLRDGDDGDASVAGSPSAKKFPIAKWQIRRCSTTSLQKFINDLLHGLYCTEYMAKHSLTGYKASKESDAGKRKDSIPQEEVAEIIAAAKQIFATKTDMEVRLAIRQKLNGAAKVVSARKVATPPDASQ</sequence>
<dbReference type="PANTHER" id="PTHR35346:SF1">
    <property type="entry name" value="BEN DOMAIN-CONTAINING PROTEIN 6"/>
    <property type="match status" value="1"/>
</dbReference>
<feature type="region of interest" description="Disordered" evidence="6">
    <location>
        <begin position="216"/>
        <end position="250"/>
    </location>
</feature>
<protein>
    <submittedName>
        <fullName evidence="9 10">BEN domain-containing protein 6-like</fullName>
    </submittedName>
</protein>
<dbReference type="InterPro" id="IPR037496">
    <property type="entry name" value="BEND6-like"/>
</dbReference>
<dbReference type="KEGG" id="gacu:117552571"/>
<evidence type="ECO:0000256" key="6">
    <source>
        <dbReference type="SAM" id="MobiDB-lite"/>
    </source>
</evidence>
<dbReference type="RefSeq" id="XP_034052416.1">
    <property type="nucleotide sequence ID" value="XM_034196525.1"/>
</dbReference>
<evidence type="ECO:0000313" key="10">
    <source>
        <dbReference type="RefSeq" id="XP_034058991.1"/>
    </source>
</evidence>
<evidence type="ECO:0000256" key="4">
    <source>
        <dbReference type="ARBA" id="ARBA00023163"/>
    </source>
</evidence>
<keyword evidence="3" id="KW-0805">Transcription regulation</keyword>
<evidence type="ECO:0000313" key="8">
    <source>
        <dbReference type="Proteomes" id="UP000515161"/>
    </source>
</evidence>
<comment type="subcellular location">
    <subcellularLocation>
        <location evidence="1">Nucleus</location>
    </subcellularLocation>
</comment>
<feature type="region of interest" description="Disordered" evidence="6">
    <location>
        <begin position="145"/>
        <end position="164"/>
    </location>
</feature>
<dbReference type="GeneID" id="117537761"/>
<gene>
    <name evidence="10" type="primary">LOC117537761</name>
    <name evidence="9" type="synonym">LOC117532922</name>
    <name evidence="11" type="synonym">LOC117552571</name>
</gene>
<dbReference type="Gene3D" id="1.10.10.2590">
    <property type="entry name" value="BEN domain"/>
    <property type="match status" value="1"/>
</dbReference>
<reference evidence="9 10" key="1">
    <citation type="submission" date="2025-04" db="UniProtKB">
        <authorList>
            <consortium name="RefSeq"/>
        </authorList>
    </citation>
    <scope>IDENTIFICATION</scope>
</reference>
<evidence type="ECO:0000259" key="7">
    <source>
        <dbReference type="Pfam" id="PF10523"/>
    </source>
</evidence>
<evidence type="ECO:0000256" key="1">
    <source>
        <dbReference type="ARBA" id="ARBA00004123"/>
    </source>
</evidence>
<evidence type="ECO:0000313" key="11">
    <source>
        <dbReference type="RefSeq" id="XP_034082037.1"/>
    </source>
</evidence>
<dbReference type="Pfam" id="PF10523">
    <property type="entry name" value="BEN"/>
    <property type="match status" value="1"/>
</dbReference>
<name>A0A6P8T5Q2_GYMAC</name>
<dbReference type="GO" id="GO:0003714">
    <property type="term" value="F:transcription corepressor activity"/>
    <property type="evidence" value="ECO:0007669"/>
    <property type="project" value="InterPro"/>
</dbReference>
<dbReference type="Proteomes" id="UP000515161">
    <property type="component" value="Unplaced"/>
</dbReference>
<keyword evidence="2" id="KW-0678">Repressor</keyword>
<dbReference type="KEGG" id="gacu:117537761"/>
<dbReference type="GO" id="GO:0005634">
    <property type="term" value="C:nucleus"/>
    <property type="evidence" value="ECO:0007669"/>
    <property type="project" value="UniProtKB-SubCell"/>
</dbReference>
<dbReference type="RefSeq" id="XP_034058991.1">
    <property type="nucleotide sequence ID" value="XM_034203100.1"/>
</dbReference>
<evidence type="ECO:0000256" key="5">
    <source>
        <dbReference type="ARBA" id="ARBA00023242"/>
    </source>
</evidence>
<feature type="domain" description="BEN" evidence="7">
    <location>
        <begin position="273"/>
        <end position="342"/>
    </location>
</feature>
<evidence type="ECO:0000256" key="3">
    <source>
        <dbReference type="ARBA" id="ARBA00023015"/>
    </source>
</evidence>
<keyword evidence="8" id="KW-1185">Reference proteome</keyword>
<dbReference type="KEGG" id="gacu:117532922"/>
<feature type="compositionally biased region" description="Basic and acidic residues" evidence="6">
    <location>
        <begin position="96"/>
        <end position="109"/>
    </location>
</feature>
<dbReference type="GO" id="GO:0045666">
    <property type="term" value="P:positive regulation of neuron differentiation"/>
    <property type="evidence" value="ECO:0007669"/>
    <property type="project" value="InterPro"/>
</dbReference>
<dbReference type="GO" id="GO:0003677">
    <property type="term" value="F:DNA binding"/>
    <property type="evidence" value="ECO:0007669"/>
    <property type="project" value="InterPro"/>
</dbReference>
<dbReference type="AlphaFoldDB" id="A0A6P8T5Q2"/>
<keyword evidence="5" id="KW-0539">Nucleus</keyword>
<keyword evidence="4" id="KW-0804">Transcription</keyword>
<dbReference type="InterPro" id="IPR018379">
    <property type="entry name" value="BEN_domain"/>
</dbReference>
<accession>A0A6P8T5Q2</accession>
<dbReference type="RefSeq" id="XP_034082037.1">
    <property type="nucleotide sequence ID" value="XM_034226146.1"/>
</dbReference>